<evidence type="ECO:0000259" key="1">
    <source>
        <dbReference type="Pfam" id="PF04355"/>
    </source>
</evidence>
<comment type="caution">
    <text evidence="2">The sequence shown here is derived from an EMBL/GenBank/DDBJ whole genome shotgun (WGS) entry which is preliminary data.</text>
</comment>
<evidence type="ECO:0000313" key="2">
    <source>
        <dbReference type="EMBL" id="GGC18495.1"/>
    </source>
</evidence>
<name>A0A8J2XYY2_9BURK</name>
<reference evidence="2" key="2">
    <citation type="submission" date="2020-09" db="EMBL/GenBank/DDBJ databases">
        <authorList>
            <person name="Sun Q."/>
            <person name="Sedlacek I."/>
        </authorList>
    </citation>
    <scope>NUCLEOTIDE SEQUENCE</scope>
    <source>
        <strain evidence="2">CCM 7086</strain>
    </source>
</reference>
<dbReference type="Proteomes" id="UP000620266">
    <property type="component" value="Unassembled WGS sequence"/>
</dbReference>
<dbReference type="AlphaFoldDB" id="A0A8J2XYY2"/>
<proteinExistence type="predicted"/>
<dbReference type="InterPro" id="IPR007450">
    <property type="entry name" value="BamE_dom"/>
</dbReference>
<gene>
    <name evidence="2" type="ORF">GCM10007205_29410</name>
</gene>
<protein>
    <recommendedName>
        <fullName evidence="1">Outer membrane protein assembly factor BamE domain-containing protein</fullName>
    </recommendedName>
</protein>
<sequence>MAQLGTPTARIPDNAGYLLEYNRNPWGQATHLARFGPDGRLVSYEQVLTVEKFAQIQVNVATRDDVLRTVGHPAETSYLPRQQLEVWSYPYKEAGAWNSIMHVHFDHAGIVRLMQNGQDLRFERDGLFGFFGS</sequence>
<dbReference type="EMBL" id="BMCG01000006">
    <property type="protein sequence ID" value="GGC18495.1"/>
    <property type="molecule type" value="Genomic_DNA"/>
</dbReference>
<dbReference type="Pfam" id="PF04355">
    <property type="entry name" value="BamE"/>
    <property type="match status" value="1"/>
</dbReference>
<evidence type="ECO:0000313" key="3">
    <source>
        <dbReference type="Proteomes" id="UP000620266"/>
    </source>
</evidence>
<feature type="domain" description="Outer membrane protein assembly factor BamE" evidence="1">
    <location>
        <begin position="47"/>
        <end position="112"/>
    </location>
</feature>
<keyword evidence="3" id="KW-1185">Reference proteome</keyword>
<accession>A0A8J2XYY2</accession>
<organism evidence="2 3">
    <name type="scientific">Oxalicibacterium flavum</name>
    <dbReference type="NCBI Taxonomy" id="179467"/>
    <lineage>
        <taxon>Bacteria</taxon>
        <taxon>Pseudomonadati</taxon>
        <taxon>Pseudomonadota</taxon>
        <taxon>Betaproteobacteria</taxon>
        <taxon>Burkholderiales</taxon>
        <taxon>Oxalobacteraceae</taxon>
        <taxon>Oxalicibacterium</taxon>
    </lineage>
</organism>
<reference evidence="2" key="1">
    <citation type="journal article" date="2014" name="Int. J. Syst. Evol. Microbiol.">
        <title>Complete genome sequence of Corynebacterium casei LMG S-19264T (=DSM 44701T), isolated from a smear-ripened cheese.</title>
        <authorList>
            <consortium name="US DOE Joint Genome Institute (JGI-PGF)"/>
            <person name="Walter F."/>
            <person name="Albersmeier A."/>
            <person name="Kalinowski J."/>
            <person name="Ruckert C."/>
        </authorList>
    </citation>
    <scope>NUCLEOTIDE SEQUENCE</scope>
    <source>
        <strain evidence="2">CCM 7086</strain>
    </source>
</reference>